<dbReference type="InterPro" id="IPR035897">
    <property type="entry name" value="Toll_tir_struct_dom_sf"/>
</dbReference>
<gene>
    <name evidence="2" type="ORF">HYR64_02380</name>
</gene>
<dbReference type="GO" id="GO:0007165">
    <property type="term" value="P:signal transduction"/>
    <property type="evidence" value="ECO:0007669"/>
    <property type="project" value="InterPro"/>
</dbReference>
<dbReference type="SUPFAM" id="SSF52540">
    <property type="entry name" value="P-loop containing nucleoside triphosphate hydrolases"/>
    <property type="match status" value="1"/>
</dbReference>
<dbReference type="Gene3D" id="3.30.70.1230">
    <property type="entry name" value="Nucleotide cyclase"/>
    <property type="match status" value="1"/>
</dbReference>
<dbReference type="SUPFAM" id="SSF55073">
    <property type="entry name" value="Nucleotide cyclase"/>
    <property type="match status" value="1"/>
</dbReference>
<dbReference type="Gene3D" id="3.40.50.300">
    <property type="entry name" value="P-loop containing nucleotide triphosphate hydrolases"/>
    <property type="match status" value="1"/>
</dbReference>
<feature type="domain" description="TIR" evidence="1">
    <location>
        <begin position="182"/>
        <end position="318"/>
    </location>
</feature>
<evidence type="ECO:0000313" key="3">
    <source>
        <dbReference type="Proteomes" id="UP000727962"/>
    </source>
</evidence>
<dbReference type="Pfam" id="PF14516">
    <property type="entry name" value="AAA_35"/>
    <property type="match status" value="1"/>
</dbReference>
<name>A0A931LW24_FIMGI</name>
<dbReference type="Proteomes" id="UP000727962">
    <property type="component" value="Unassembled WGS sequence"/>
</dbReference>
<sequence length="675" mass="73211">MDLVGYSRESTAGQAKLIGELTRLVSVSPTFAEARGTGGVLPLPTGDGMALLYTGEVTAPARSALELWTPLREAGLRVRMGLHSGLVQRQTDIAGHANVAGEGINTAQRVMDLGEEGHILASDQYASWLGQSETWKPRLRLVGIGRAKHGVLLKVHCLSGDGFGRPEAPPGVRAVRDGEVSMGQDLAILYRRGKQQDEQVMGAIEAHLSALGHRVFVDRHLKIGVEWAKAIEERIRASDAVVAILSDASTGSEMLEYELETALDEHRSRGKPAILPVRLGSSKPLEGSIGAIVNPLNFTVWDDAEDDRRVAAEIASAIAEPLKAPSDERMLEPVGGAVPPDSSFYVEREADAEFLDALGHNESIVLVKGPRQMGKTSMLGRGAKLAREQNWSTALTDFQKVGGSQLASEDAFYRLLAATLARQFKFSYDFESEWLEVFGANMNLDNFVRALAEASDGPIVWFMDEADRLFGIPFASDFFGLIRSWHNSRATESNGPWGKLTVVIAYATEAHLFIQDLNQSPFNVGRQFELCGFTLEQTEDLNGRYGSPLRSGEEVRSLYGLIAGQPFLTRRALDVLARGSTDFARLLSTADRDDGPFGDHLKRILIAASRLPSVADALRNSLSCSSNGESEGLHRLVAAGIFKQGPDGSFGFCCELYRRYLAGHMPVGSMGVAAS</sequence>
<dbReference type="InterPro" id="IPR000157">
    <property type="entry name" value="TIR_dom"/>
</dbReference>
<dbReference type="EMBL" id="JACOSL010000016">
    <property type="protein sequence ID" value="MBI1755935.1"/>
    <property type="molecule type" value="Genomic_DNA"/>
</dbReference>
<accession>A0A931LW24</accession>
<dbReference type="Pfam" id="PF13676">
    <property type="entry name" value="TIR_2"/>
    <property type="match status" value="1"/>
</dbReference>
<dbReference type="AlphaFoldDB" id="A0A931LW24"/>
<evidence type="ECO:0000313" key="2">
    <source>
        <dbReference type="EMBL" id="MBI1755935.1"/>
    </source>
</evidence>
<comment type="caution">
    <text evidence="2">The sequence shown here is derived from an EMBL/GenBank/DDBJ whole genome shotgun (WGS) entry which is preliminary data.</text>
</comment>
<protein>
    <submittedName>
        <fullName evidence="2">AAA-like domain-containing protein</fullName>
    </submittedName>
</protein>
<reference evidence="2" key="1">
    <citation type="submission" date="2020-07" db="EMBL/GenBank/DDBJ databases">
        <title>Huge and variable diversity of episymbiotic CPR bacteria and DPANN archaea in groundwater ecosystems.</title>
        <authorList>
            <person name="He C.Y."/>
            <person name="Keren R."/>
            <person name="Whittaker M."/>
            <person name="Farag I.F."/>
            <person name="Doudna J."/>
            <person name="Cate J.H.D."/>
            <person name="Banfield J.F."/>
        </authorList>
    </citation>
    <scope>NUCLEOTIDE SEQUENCE</scope>
    <source>
        <strain evidence="2">NC_groundwater_17_Pr7_B-0.1um_64_12</strain>
    </source>
</reference>
<dbReference type="SUPFAM" id="SSF52200">
    <property type="entry name" value="Toll/Interleukin receptor TIR domain"/>
    <property type="match status" value="1"/>
</dbReference>
<evidence type="ECO:0000259" key="1">
    <source>
        <dbReference type="PROSITE" id="PS50104"/>
    </source>
</evidence>
<dbReference type="SMART" id="SM00255">
    <property type="entry name" value="TIR"/>
    <property type="match status" value="1"/>
</dbReference>
<dbReference type="PROSITE" id="PS50104">
    <property type="entry name" value="TIR"/>
    <property type="match status" value="1"/>
</dbReference>
<dbReference type="InterPro" id="IPR027417">
    <property type="entry name" value="P-loop_NTPase"/>
</dbReference>
<dbReference type="InterPro" id="IPR029787">
    <property type="entry name" value="Nucleotide_cyclase"/>
</dbReference>
<proteinExistence type="predicted"/>
<organism evidence="2 3">
    <name type="scientific">Fimbriimonas ginsengisoli</name>
    <dbReference type="NCBI Taxonomy" id="1005039"/>
    <lineage>
        <taxon>Bacteria</taxon>
        <taxon>Bacillati</taxon>
        <taxon>Armatimonadota</taxon>
        <taxon>Fimbriimonadia</taxon>
        <taxon>Fimbriimonadales</taxon>
        <taxon>Fimbriimonadaceae</taxon>
        <taxon>Fimbriimonas</taxon>
    </lineage>
</organism>
<dbReference type="Gene3D" id="3.40.50.10140">
    <property type="entry name" value="Toll/interleukin-1 receptor homology (TIR) domain"/>
    <property type="match status" value="1"/>
</dbReference>